<protein>
    <recommendedName>
        <fullName evidence="7">Fe2OG dioxygenase domain-containing protein</fullName>
    </recommendedName>
</protein>
<dbReference type="SUPFAM" id="SSF56752">
    <property type="entry name" value="D-aminoacid aminotransferase-like PLP-dependent enzymes"/>
    <property type="match status" value="1"/>
</dbReference>
<evidence type="ECO:0000256" key="3">
    <source>
        <dbReference type="ARBA" id="ARBA00022964"/>
    </source>
</evidence>
<organism evidence="8 9">
    <name type="scientific">Pelagomonas calceolata</name>
    <dbReference type="NCBI Taxonomy" id="35677"/>
    <lineage>
        <taxon>Eukaryota</taxon>
        <taxon>Sar</taxon>
        <taxon>Stramenopiles</taxon>
        <taxon>Ochrophyta</taxon>
        <taxon>Pelagophyceae</taxon>
        <taxon>Pelagomonadales</taxon>
        <taxon>Pelagomonadaceae</taxon>
        <taxon>Pelagomonas</taxon>
    </lineage>
</organism>
<feature type="signal peptide" evidence="6">
    <location>
        <begin position="1"/>
        <end position="17"/>
    </location>
</feature>
<dbReference type="SUPFAM" id="SSF53335">
    <property type="entry name" value="S-adenosyl-L-methionine-dependent methyltransferases"/>
    <property type="match status" value="1"/>
</dbReference>
<dbReference type="InterPro" id="IPR006620">
    <property type="entry name" value="Pro_4_hyd_alph"/>
</dbReference>
<dbReference type="InterPro" id="IPR044862">
    <property type="entry name" value="Pro_4_hyd_alph_FE2OG_OXY"/>
</dbReference>
<evidence type="ECO:0000313" key="8">
    <source>
        <dbReference type="EMBL" id="CAH0375197.1"/>
    </source>
</evidence>
<keyword evidence="6" id="KW-0732">Signal</keyword>
<dbReference type="Gene3D" id="3.20.10.10">
    <property type="entry name" value="D-amino Acid Aminotransferase, subunit A, domain 2"/>
    <property type="match status" value="1"/>
</dbReference>
<evidence type="ECO:0000256" key="4">
    <source>
        <dbReference type="ARBA" id="ARBA00023002"/>
    </source>
</evidence>
<dbReference type="InterPro" id="IPR005123">
    <property type="entry name" value="Oxoglu/Fe-dep_dioxygenase_dom"/>
</dbReference>
<dbReference type="Gene3D" id="3.40.50.150">
    <property type="entry name" value="Vaccinia Virus protein VP39"/>
    <property type="match status" value="1"/>
</dbReference>
<sequence>MHLLALVAAAALRRTNALSAPNLRPRTVQQHLRPRTVQLDTDWHATIYERDDIAASVEAWMATDDNVVDPFGGVAWPGAVVAARKLRNHGVAGKVVCCLGCGTGVEVLAAASLNASRVIALDYSDEALELCEKGAENYTCVETCHFDVRRDTIPACDVLVAADVFYSKDLSIACGRACGAALRTNKRPVLISTDSQRYAGHTAAFLQALDVDLARFERTTLPDFVGSGLLVEGDQTYDAHVDVLMLDFAGADDEVFTTARVLPGGCVGLWSHHKERIGGGEVEALLAAFGRSDGLVRLSKKSDGSIVAAYRERRTCERMDLITLPCPPRPPGVPPGVKHGAWGGYRAAIAEAMAHGADAALLVDADGCIVDGDRALPVILGADGIIRHPGPADGAVASATLAAVLKEAPPCEVREERLSMEMILNAREVVLLGSGVGCVAVQSVDGVVLDTSGDELVSTFAAALDAAHQNDALRPSIEHPLLRRLAVGEEVGNIRRLSSKPSAFYVRSLLSERDCGAIKAMAQVANMTQARTYGGGTTARTKCEVSWISPPPALTADVAVMFFSPEALERPGGGCEDLQVLRYAEGGGYSMHHDGNARALTVLYYLNGVGETWLPLADAPPRPKNGEDAMARAAKLDPDTDGVRVTAPAAGDALAFFSLDDSDGSYDWSAVHRALPSTGEKWVANHWFRVGGLGLPTPDPREDML</sequence>
<reference evidence="8" key="1">
    <citation type="submission" date="2021-11" db="EMBL/GenBank/DDBJ databases">
        <authorList>
            <consortium name="Genoscope - CEA"/>
            <person name="William W."/>
        </authorList>
    </citation>
    <scope>NUCLEOTIDE SEQUENCE</scope>
</reference>
<dbReference type="Proteomes" id="UP000789595">
    <property type="component" value="Unassembled WGS sequence"/>
</dbReference>
<dbReference type="Pfam" id="PF13640">
    <property type="entry name" value="2OG-FeII_Oxy_3"/>
    <property type="match status" value="1"/>
</dbReference>
<dbReference type="PANTHER" id="PTHR10869">
    <property type="entry name" value="PROLYL 4-HYDROXYLASE ALPHA SUBUNIT"/>
    <property type="match status" value="1"/>
</dbReference>
<name>A0A8J2SVK0_9STRA</name>
<proteinExistence type="predicted"/>
<keyword evidence="4" id="KW-0560">Oxidoreductase</keyword>
<dbReference type="InterPro" id="IPR043132">
    <property type="entry name" value="BCAT-like_C"/>
</dbReference>
<comment type="cofactor">
    <cofactor evidence="1">
        <name>L-ascorbate</name>
        <dbReference type="ChEBI" id="CHEBI:38290"/>
    </cofactor>
</comment>
<dbReference type="InterPro" id="IPR029063">
    <property type="entry name" value="SAM-dependent_MTases_sf"/>
</dbReference>
<dbReference type="GO" id="GO:0005506">
    <property type="term" value="F:iron ion binding"/>
    <property type="evidence" value="ECO:0007669"/>
    <property type="project" value="InterPro"/>
</dbReference>
<evidence type="ECO:0000256" key="2">
    <source>
        <dbReference type="ARBA" id="ARBA00022723"/>
    </source>
</evidence>
<evidence type="ECO:0000259" key="7">
    <source>
        <dbReference type="PROSITE" id="PS51471"/>
    </source>
</evidence>
<evidence type="ECO:0000256" key="1">
    <source>
        <dbReference type="ARBA" id="ARBA00001961"/>
    </source>
</evidence>
<dbReference type="AlphaFoldDB" id="A0A8J2SVK0"/>
<dbReference type="InterPro" id="IPR036038">
    <property type="entry name" value="Aminotransferase-like"/>
</dbReference>
<comment type="caution">
    <text evidence="8">The sequence shown here is derived from an EMBL/GenBank/DDBJ whole genome shotgun (WGS) entry which is preliminary data.</text>
</comment>
<dbReference type="Gene3D" id="2.60.120.620">
    <property type="entry name" value="q2cbj1_9rhob like domain"/>
    <property type="match status" value="1"/>
</dbReference>
<evidence type="ECO:0000313" key="9">
    <source>
        <dbReference type="Proteomes" id="UP000789595"/>
    </source>
</evidence>
<gene>
    <name evidence="8" type="ORF">PECAL_4P25230</name>
</gene>
<keyword evidence="5" id="KW-0408">Iron</keyword>
<dbReference type="EMBL" id="CAKKNE010000004">
    <property type="protein sequence ID" value="CAH0375197.1"/>
    <property type="molecule type" value="Genomic_DNA"/>
</dbReference>
<dbReference type="GO" id="GO:0031418">
    <property type="term" value="F:L-ascorbic acid binding"/>
    <property type="evidence" value="ECO:0007669"/>
    <property type="project" value="InterPro"/>
</dbReference>
<dbReference type="CDD" id="cd02440">
    <property type="entry name" value="AdoMet_MTases"/>
    <property type="match status" value="1"/>
</dbReference>
<dbReference type="GO" id="GO:0004656">
    <property type="term" value="F:procollagen-proline 4-dioxygenase activity"/>
    <property type="evidence" value="ECO:0007669"/>
    <property type="project" value="TreeGrafter"/>
</dbReference>
<feature type="domain" description="Fe2OG dioxygenase" evidence="7">
    <location>
        <begin position="574"/>
        <end position="690"/>
    </location>
</feature>
<keyword evidence="3" id="KW-0223">Dioxygenase</keyword>
<dbReference type="PROSITE" id="PS51471">
    <property type="entry name" value="FE2OG_OXY"/>
    <property type="match status" value="1"/>
</dbReference>
<dbReference type="OrthoDB" id="45912at2759"/>
<keyword evidence="9" id="KW-1185">Reference proteome</keyword>
<dbReference type="InterPro" id="IPR001544">
    <property type="entry name" value="Aminotrans_IV"/>
</dbReference>
<keyword evidence="2" id="KW-0479">Metal-binding</keyword>
<accession>A0A8J2SVK0</accession>
<evidence type="ECO:0000256" key="6">
    <source>
        <dbReference type="SAM" id="SignalP"/>
    </source>
</evidence>
<dbReference type="InterPro" id="IPR045054">
    <property type="entry name" value="P4HA-like"/>
</dbReference>
<dbReference type="Pfam" id="PF01063">
    <property type="entry name" value="Aminotran_4"/>
    <property type="match status" value="1"/>
</dbReference>
<feature type="chain" id="PRO_5035225849" description="Fe2OG dioxygenase domain-containing protein" evidence="6">
    <location>
        <begin position="18"/>
        <end position="705"/>
    </location>
</feature>
<dbReference type="SMART" id="SM00702">
    <property type="entry name" value="P4Hc"/>
    <property type="match status" value="1"/>
</dbReference>
<dbReference type="GO" id="GO:0005783">
    <property type="term" value="C:endoplasmic reticulum"/>
    <property type="evidence" value="ECO:0007669"/>
    <property type="project" value="TreeGrafter"/>
</dbReference>
<evidence type="ECO:0000256" key="5">
    <source>
        <dbReference type="ARBA" id="ARBA00023004"/>
    </source>
</evidence>
<dbReference type="PANTHER" id="PTHR10869:SF246">
    <property type="entry name" value="TRANSMEMBRANE PROLYL 4-HYDROXYLASE"/>
    <property type="match status" value="1"/>
</dbReference>